<accession>A0A1D8G9Y2</accession>
<dbReference type="STRING" id="285473.A4G23_05161"/>
<evidence type="ECO:0000313" key="1">
    <source>
        <dbReference type="EMBL" id="AOT62266.1"/>
    </source>
</evidence>
<evidence type="ECO:0000313" key="2">
    <source>
        <dbReference type="Proteomes" id="UP000095349"/>
    </source>
</evidence>
<reference evidence="1 2" key="1">
    <citation type="submission" date="2016-09" db="EMBL/GenBank/DDBJ databases">
        <title>Streptomyces rubrolavendulae MJM4426 Genome sequencing and assembly.</title>
        <authorList>
            <person name="Kim J.-G."/>
        </authorList>
    </citation>
    <scope>NUCLEOTIDE SEQUENCE [LARGE SCALE GENOMIC DNA]</scope>
    <source>
        <strain evidence="1 2">MJM4426</strain>
    </source>
</reference>
<organism evidence="1 2">
    <name type="scientific">Streptomyces rubrolavendulae</name>
    <dbReference type="NCBI Taxonomy" id="285473"/>
    <lineage>
        <taxon>Bacteria</taxon>
        <taxon>Bacillati</taxon>
        <taxon>Actinomycetota</taxon>
        <taxon>Actinomycetes</taxon>
        <taxon>Kitasatosporales</taxon>
        <taxon>Streptomycetaceae</taxon>
        <taxon>Streptomyces</taxon>
    </lineage>
</organism>
<dbReference type="AlphaFoldDB" id="A0A1D8G9Y2"/>
<dbReference type="Proteomes" id="UP000095349">
    <property type="component" value="Chromosome"/>
</dbReference>
<name>A0A1D8G9Y2_9ACTN</name>
<proteinExistence type="predicted"/>
<gene>
    <name evidence="1" type="ORF">A4G23_05161</name>
</gene>
<dbReference type="EMBL" id="CP017316">
    <property type="protein sequence ID" value="AOT62266.1"/>
    <property type="molecule type" value="Genomic_DNA"/>
</dbReference>
<keyword evidence="2" id="KW-1185">Reference proteome</keyword>
<protein>
    <submittedName>
        <fullName evidence="1">Uncharacterized protein</fullName>
    </submittedName>
</protein>
<sequence length="59" mass="6826">MPGYRRNVFSVRDGTKPVKGYAKSYSSVPFRVRMGGAVRMDVPIADERRERDERASHPW</sequence>
<dbReference type="KEGG" id="srn:A4G23_05161"/>